<dbReference type="Proteomes" id="UP001186974">
    <property type="component" value="Unassembled WGS sequence"/>
</dbReference>
<evidence type="ECO:0000313" key="2">
    <source>
        <dbReference type="Proteomes" id="UP001186974"/>
    </source>
</evidence>
<comment type="caution">
    <text evidence="1">The sequence shown here is derived from an EMBL/GenBank/DDBJ whole genome shotgun (WGS) entry which is preliminary data.</text>
</comment>
<protein>
    <submittedName>
        <fullName evidence="1">Uncharacterized protein</fullName>
    </submittedName>
</protein>
<reference evidence="1" key="1">
    <citation type="submission" date="2024-09" db="EMBL/GenBank/DDBJ databases">
        <title>Black Yeasts Isolated from many extreme environments.</title>
        <authorList>
            <person name="Coleine C."/>
            <person name="Stajich J.E."/>
            <person name="Selbmann L."/>
        </authorList>
    </citation>
    <scope>NUCLEOTIDE SEQUENCE</scope>
    <source>
        <strain evidence="1">CCFEE 5737</strain>
    </source>
</reference>
<dbReference type="EMBL" id="JAWDJW010007739">
    <property type="protein sequence ID" value="KAK3061596.1"/>
    <property type="molecule type" value="Genomic_DNA"/>
</dbReference>
<gene>
    <name evidence="1" type="ORF">LTS18_005850</name>
</gene>
<organism evidence="1 2">
    <name type="scientific">Coniosporium uncinatum</name>
    <dbReference type="NCBI Taxonomy" id="93489"/>
    <lineage>
        <taxon>Eukaryota</taxon>
        <taxon>Fungi</taxon>
        <taxon>Dikarya</taxon>
        <taxon>Ascomycota</taxon>
        <taxon>Pezizomycotina</taxon>
        <taxon>Dothideomycetes</taxon>
        <taxon>Dothideomycetes incertae sedis</taxon>
        <taxon>Coniosporium</taxon>
    </lineage>
</organism>
<accession>A0ACC3D469</accession>
<proteinExistence type="predicted"/>
<sequence>MQAEVDTERSLKEEAERKVAELELQIEKLESDLASAQRVPPSMPGTPRRGGVDGFGTPGRAGSPGVFSPGASRMKGQLSFTQLYSEHSQMKSELEFERRESNKLRATMDEMIQAMESKQPEWEEMNLQDNELKEEVNRISGLLEETIQDRDVAKKEARRWQGEAGGLRKEIDLLRQQLRDHSFQVKVLVLKQQAMEQGLETLSPADDALLNQVIRGHVEAPTDDSSDTARFISQRLVLFHNIDQLQQQNEQLLKVTREIGEQLEGEEAMAKRNQQEQEHRELEFLRQRVQTYKDEVQSLTTQMDSYHKERDIFKRMLTSRGQLPPGSEFGDGSIPGSPPPGSLMQSVEPSSHSKELGEYSRLVKELQGQFEAYRKETAVDRTTLRTQLDEMIKEKSKLHSDLAKADSQREFQVQRSGLIESERDMLKTQASELQKRASGESERYFQLERQYTQLREDEAETKSLADSMRNEVANLKAEKELLKKIEARMSEDNRSLLDEKSRLNKHANDLQSLHNQKELELTETIKRHQNRIDALESDLQTAKRRLDEEVGDGKKAALRREYEQNEQRTRIDDLLKSLNNAKEDLAAAKTQRDTLQARVDEMKIELRAAEERADALQPRPTPRNEGNSQVAQNSPEDAELSREQELALEVSELKRNYDLLRTELQQAKADVEQYRNISQSTEEELANSNETHDQYREETDRSLAEKDSKIKDLEQRVQDISAELT</sequence>
<keyword evidence="2" id="KW-1185">Reference proteome</keyword>
<feature type="non-terminal residue" evidence="1">
    <location>
        <position position="725"/>
    </location>
</feature>
<evidence type="ECO:0000313" key="1">
    <source>
        <dbReference type="EMBL" id="KAK3061596.1"/>
    </source>
</evidence>
<name>A0ACC3D469_9PEZI</name>